<dbReference type="AlphaFoldDB" id="A0A6I6E0E9"/>
<organism evidence="1 2">
    <name type="scientific">Microbacterium oryzae</name>
    <dbReference type="NCBI Taxonomy" id="743009"/>
    <lineage>
        <taxon>Bacteria</taxon>
        <taxon>Bacillati</taxon>
        <taxon>Actinomycetota</taxon>
        <taxon>Actinomycetes</taxon>
        <taxon>Micrococcales</taxon>
        <taxon>Microbacteriaceae</taxon>
        <taxon>Microbacterium</taxon>
    </lineage>
</organism>
<reference evidence="1 2" key="1">
    <citation type="submission" date="2018-09" db="EMBL/GenBank/DDBJ databases">
        <title>Whole genome sequencing of Microbacterium oryzae strain MB-10T.</title>
        <authorList>
            <person name="Das S.K."/>
        </authorList>
    </citation>
    <scope>NUCLEOTIDE SEQUENCE [LARGE SCALE GENOMIC DNA]</scope>
    <source>
        <strain evidence="1 2">MB-10</strain>
    </source>
</reference>
<proteinExistence type="predicted"/>
<keyword evidence="2" id="KW-1185">Reference proteome</keyword>
<dbReference type="InterPro" id="IPR035903">
    <property type="entry name" value="HesB-like_dom_sf"/>
</dbReference>
<name>A0A6I6E0E9_9MICO</name>
<gene>
    <name evidence="1" type="ORF">D7D94_13570</name>
</gene>
<protein>
    <submittedName>
        <fullName evidence="1">Fe-S cluster assembly protein HesB</fullName>
    </submittedName>
</protein>
<dbReference type="OrthoDB" id="4868950at2"/>
<dbReference type="KEGG" id="moj:D7D94_13570"/>
<sequence>MLTLTENAQTAVRTIVDQSPAPATGGLRIDGSSASAEGYTLSIAPTPEAADAVVDSGTARVFLPGDAAAELDDKVLDAEMTPDGVRFALGLQQH</sequence>
<dbReference type="Gene3D" id="2.60.300.12">
    <property type="entry name" value="HesB-like domain"/>
    <property type="match status" value="1"/>
</dbReference>
<dbReference type="SUPFAM" id="SSF89360">
    <property type="entry name" value="HesB-like domain"/>
    <property type="match status" value="1"/>
</dbReference>
<evidence type="ECO:0000313" key="1">
    <source>
        <dbReference type="EMBL" id="QGU28583.1"/>
    </source>
</evidence>
<dbReference type="Proteomes" id="UP000422989">
    <property type="component" value="Chromosome"/>
</dbReference>
<dbReference type="RefSeq" id="WP_156243132.1">
    <property type="nucleotide sequence ID" value="NZ_BAAAZL010000003.1"/>
</dbReference>
<dbReference type="EMBL" id="CP032550">
    <property type="protein sequence ID" value="QGU28583.1"/>
    <property type="molecule type" value="Genomic_DNA"/>
</dbReference>
<accession>A0A6I6E0E9</accession>
<evidence type="ECO:0000313" key="2">
    <source>
        <dbReference type="Proteomes" id="UP000422989"/>
    </source>
</evidence>